<evidence type="ECO:0000256" key="8">
    <source>
        <dbReference type="SAM" id="MobiDB-lite"/>
    </source>
</evidence>
<dbReference type="PROSITE" id="PS50005">
    <property type="entry name" value="TPR"/>
    <property type="match status" value="1"/>
</dbReference>
<dbReference type="Pfam" id="PF00515">
    <property type="entry name" value="TPR_1"/>
    <property type="match status" value="1"/>
</dbReference>
<comment type="similarity">
    <text evidence="2">Belongs to the NCF2/NOXA1 family.</text>
</comment>
<evidence type="ECO:0000313" key="10">
    <source>
        <dbReference type="EMBL" id="KAG1305403.1"/>
    </source>
</evidence>
<feature type="domain" description="PB1" evidence="9">
    <location>
        <begin position="335"/>
        <end position="420"/>
    </location>
</feature>
<dbReference type="AlphaFoldDB" id="A0A9P6X4W5"/>
<dbReference type="PANTHER" id="PTHR15175">
    <property type="entry name" value="NEUTROPHIL CYTOSOLIC FACTOR 2, NEUTROPHIL NADPH OXIDASE FACTOR 2"/>
    <property type="match status" value="1"/>
</dbReference>
<dbReference type="Proteomes" id="UP000716291">
    <property type="component" value="Unassembled WGS sequence"/>
</dbReference>
<feature type="region of interest" description="Disordered" evidence="8">
    <location>
        <begin position="224"/>
        <end position="252"/>
    </location>
</feature>
<keyword evidence="5" id="KW-0677">Repeat</keyword>
<keyword evidence="3" id="KW-0728">SH3 domain</keyword>
<dbReference type="SMART" id="SM00666">
    <property type="entry name" value="PB1"/>
    <property type="match status" value="1"/>
</dbReference>
<evidence type="ECO:0000256" key="6">
    <source>
        <dbReference type="ARBA" id="ARBA00022803"/>
    </source>
</evidence>
<evidence type="ECO:0000256" key="1">
    <source>
        <dbReference type="ARBA" id="ARBA00004496"/>
    </source>
</evidence>
<dbReference type="Gene3D" id="3.10.20.90">
    <property type="entry name" value="Phosphatidylinositol 3-kinase Catalytic Subunit, Chain A, domain 1"/>
    <property type="match status" value="1"/>
</dbReference>
<gene>
    <name evidence="10" type="ORF">G6F64_008411</name>
</gene>
<comment type="subcellular location">
    <subcellularLocation>
        <location evidence="1">Cytoplasm</location>
    </subcellularLocation>
</comment>
<dbReference type="CDD" id="cd05992">
    <property type="entry name" value="PB1"/>
    <property type="match status" value="1"/>
</dbReference>
<keyword evidence="11" id="KW-1185">Reference proteome</keyword>
<protein>
    <recommendedName>
        <fullName evidence="9">PB1 domain-containing protein</fullName>
    </recommendedName>
</protein>
<feature type="repeat" description="TPR" evidence="7">
    <location>
        <begin position="36"/>
        <end position="69"/>
    </location>
</feature>
<evidence type="ECO:0000313" key="11">
    <source>
        <dbReference type="Proteomes" id="UP000716291"/>
    </source>
</evidence>
<dbReference type="InterPro" id="IPR053793">
    <property type="entry name" value="PB1-like"/>
</dbReference>
<dbReference type="SMART" id="SM00028">
    <property type="entry name" value="TPR"/>
    <property type="match status" value="3"/>
</dbReference>
<dbReference type="FunFam" id="1.25.40.10:FF:000017">
    <property type="entry name" value="NADPH oxidase regulator NoxR"/>
    <property type="match status" value="1"/>
</dbReference>
<organism evidence="10 11">
    <name type="scientific">Rhizopus oryzae</name>
    <name type="common">Mucormycosis agent</name>
    <name type="synonym">Rhizopus arrhizus var. delemar</name>
    <dbReference type="NCBI Taxonomy" id="64495"/>
    <lineage>
        <taxon>Eukaryota</taxon>
        <taxon>Fungi</taxon>
        <taxon>Fungi incertae sedis</taxon>
        <taxon>Mucoromycota</taxon>
        <taxon>Mucoromycotina</taxon>
        <taxon>Mucoromycetes</taxon>
        <taxon>Mucorales</taxon>
        <taxon>Mucorineae</taxon>
        <taxon>Rhizopodaceae</taxon>
        <taxon>Rhizopus</taxon>
    </lineage>
</organism>
<dbReference type="InterPro" id="IPR051864">
    <property type="entry name" value="NCF2_NOXA1"/>
</dbReference>
<dbReference type="Pfam" id="PF00564">
    <property type="entry name" value="PB1"/>
    <property type="match status" value="1"/>
</dbReference>
<dbReference type="PROSITE" id="PS51745">
    <property type="entry name" value="PB1"/>
    <property type="match status" value="1"/>
</dbReference>
<sequence>MSFRFEIEQWQAACIAFDKKEYETSLKTFINIADNSKIHFNIGLIFAVANEHDRAIASYNKAIQLDPYMAVAYFQRGVSYFIKNDMEVARLNFDQAHERLRGNNIINYHQLGLQFRLYACEVLFNRGICQLYMGKMDAGLTDLYYAQKASMTAEHAIIDQAVRHRGKGYSVFSIPPVVLFRPPENKLRQLQGGMFAAAVDQLSPKKSYRNNSVLLDLVKSSHSYKHHSSDDSVSTTSSRHTRNSGTDSGFESFAEDRYSSASSTKTSSRLALQYAIKEDEGYGDFDKELEEVYGSFNTMSLDQEKEWIKQRWASQEEVLQPSNSTSSNSSSTAGKLKIKAHYKDTRILLVSNSITFEELMSKIREKFNAPSSILLKYKDEENELVLLIDNDDLQIARQVYKRFASGKNELEKLELWCVDT</sequence>
<dbReference type="SUPFAM" id="SSF54277">
    <property type="entry name" value="CAD &amp; PB1 domains"/>
    <property type="match status" value="1"/>
</dbReference>
<dbReference type="PROSITE" id="PS50293">
    <property type="entry name" value="TPR_REGION"/>
    <property type="match status" value="1"/>
</dbReference>
<dbReference type="InterPro" id="IPR000270">
    <property type="entry name" value="PB1_dom"/>
</dbReference>
<dbReference type="Gene3D" id="1.25.40.10">
    <property type="entry name" value="Tetratricopeptide repeat domain"/>
    <property type="match status" value="1"/>
</dbReference>
<dbReference type="EMBL" id="JAANQT010001376">
    <property type="protein sequence ID" value="KAG1305403.1"/>
    <property type="molecule type" value="Genomic_DNA"/>
</dbReference>
<keyword evidence="4" id="KW-0963">Cytoplasm</keyword>
<evidence type="ECO:0000256" key="2">
    <source>
        <dbReference type="ARBA" id="ARBA00008051"/>
    </source>
</evidence>
<evidence type="ECO:0000256" key="3">
    <source>
        <dbReference type="ARBA" id="ARBA00022443"/>
    </source>
</evidence>
<dbReference type="InterPro" id="IPR019734">
    <property type="entry name" value="TPR_rpt"/>
</dbReference>
<evidence type="ECO:0000256" key="5">
    <source>
        <dbReference type="ARBA" id="ARBA00022737"/>
    </source>
</evidence>
<evidence type="ECO:0000256" key="4">
    <source>
        <dbReference type="ARBA" id="ARBA00022490"/>
    </source>
</evidence>
<reference evidence="10" key="1">
    <citation type="journal article" date="2020" name="Microb. Genom.">
        <title>Genetic diversity of clinical and environmental Mucorales isolates obtained from an investigation of mucormycosis cases among solid organ transplant recipients.</title>
        <authorList>
            <person name="Nguyen M.H."/>
            <person name="Kaul D."/>
            <person name="Muto C."/>
            <person name="Cheng S.J."/>
            <person name="Richter R.A."/>
            <person name="Bruno V.M."/>
            <person name="Liu G."/>
            <person name="Beyhan S."/>
            <person name="Sundermann A.J."/>
            <person name="Mounaud S."/>
            <person name="Pasculle A.W."/>
            <person name="Nierman W.C."/>
            <person name="Driscoll E."/>
            <person name="Cumbie R."/>
            <person name="Clancy C.J."/>
            <person name="Dupont C.L."/>
        </authorList>
    </citation>
    <scope>NUCLEOTIDE SEQUENCE</scope>
    <source>
        <strain evidence="10">GL11</strain>
    </source>
</reference>
<dbReference type="InterPro" id="IPR011990">
    <property type="entry name" value="TPR-like_helical_dom_sf"/>
</dbReference>
<dbReference type="SUPFAM" id="SSF48452">
    <property type="entry name" value="TPR-like"/>
    <property type="match status" value="1"/>
</dbReference>
<evidence type="ECO:0000256" key="7">
    <source>
        <dbReference type="PROSITE-ProRule" id="PRU00339"/>
    </source>
</evidence>
<dbReference type="OrthoDB" id="9450131at2759"/>
<dbReference type="GO" id="GO:0005737">
    <property type="term" value="C:cytoplasm"/>
    <property type="evidence" value="ECO:0007669"/>
    <property type="project" value="UniProtKB-SubCell"/>
</dbReference>
<proteinExistence type="inferred from homology"/>
<dbReference type="PANTHER" id="PTHR15175:SF0">
    <property type="entry name" value="SH3 DOMAIN-CONTAINING PROTEIN C23A1.17"/>
    <property type="match status" value="1"/>
</dbReference>
<comment type="caution">
    <text evidence="10">The sequence shown here is derived from an EMBL/GenBank/DDBJ whole genome shotgun (WGS) entry which is preliminary data.</text>
</comment>
<evidence type="ECO:0000259" key="9">
    <source>
        <dbReference type="PROSITE" id="PS51745"/>
    </source>
</evidence>
<keyword evidence="6 7" id="KW-0802">TPR repeat</keyword>
<name>A0A9P6X4W5_RHIOR</name>
<accession>A0A9P6X4W5</accession>